<dbReference type="InterPro" id="IPR036188">
    <property type="entry name" value="FAD/NAD-bd_sf"/>
</dbReference>
<keyword evidence="2" id="KW-0285">Flavoprotein</keyword>
<dbReference type="PRINTS" id="PR00411">
    <property type="entry name" value="PNDRDTASEI"/>
</dbReference>
<dbReference type="SUPFAM" id="SSF160996">
    <property type="entry name" value="HI0933 insert domain-like"/>
    <property type="match status" value="1"/>
</dbReference>
<dbReference type="Gene3D" id="1.10.8.260">
    <property type="entry name" value="HI0933 insert domain-like"/>
    <property type="match status" value="1"/>
</dbReference>
<evidence type="ECO:0000259" key="4">
    <source>
        <dbReference type="Pfam" id="PF03486"/>
    </source>
</evidence>
<dbReference type="InterPro" id="IPR057661">
    <property type="entry name" value="RsdA/BaiN/AoA(So)_Rossmann"/>
</dbReference>
<dbReference type="InterPro" id="IPR055178">
    <property type="entry name" value="RsdA/BaiN/AoA(So)-like_dom"/>
</dbReference>
<dbReference type="Proteomes" id="UP000664073">
    <property type="component" value="Unassembled WGS sequence"/>
</dbReference>
<dbReference type="Gene3D" id="3.50.50.60">
    <property type="entry name" value="FAD/NAD(P)-binding domain"/>
    <property type="match status" value="1"/>
</dbReference>
<dbReference type="AlphaFoldDB" id="A0A939HME1"/>
<sequence>MQAGRATPDVIIVGGGAAGLMAALTAGRRGLDVLVLEHGPEVGRKILISGGGRCNFTNTDMRAECFYSANRHFVKSALSRYRPEHFIQMMARHQIPWHEKKLGQLFCDHSARDIVHMLLAECRAAGVRIMTDVRVGAVTRSDVFNVQTSAGVFVARALVLATGGLSIPKLGASGFSYDVARQFGLPVITPEPALVPLVFGQADEAWVKTLAGLSVPARVSCGKVAFEESVLFTHRGLSGPALLQISSSWRAGLAVMLDLLPGQDLAEHLGRLKKSGSKARGAGALARWLPQRLAQSLAELYAPQRVLAEWADRDIRAMAAQVHHMALHPTGTEGFAKAEVTRGGVDTRALSSRTMEARDVPGLYVVGEAADVTGWLGGYNFHWAWASGFAAGESIGAAV</sequence>
<comment type="caution">
    <text evidence="6">The sequence shown here is derived from an EMBL/GenBank/DDBJ whole genome shotgun (WGS) entry which is preliminary data.</text>
</comment>
<dbReference type="Pfam" id="PF03486">
    <property type="entry name" value="HI0933_like"/>
    <property type="match status" value="1"/>
</dbReference>
<accession>A0A939HME1</accession>
<keyword evidence="3" id="KW-0274">FAD</keyword>
<dbReference type="NCBIfam" id="TIGR00275">
    <property type="entry name" value="aminoacetone oxidase family FAD-binding enzyme"/>
    <property type="match status" value="1"/>
</dbReference>
<name>A0A939HME1_9PROT</name>
<keyword evidence="7" id="KW-1185">Reference proteome</keyword>
<evidence type="ECO:0000256" key="1">
    <source>
        <dbReference type="ARBA" id="ARBA00001974"/>
    </source>
</evidence>
<dbReference type="InterPro" id="IPR023166">
    <property type="entry name" value="BaiN-like_dom_sf"/>
</dbReference>
<evidence type="ECO:0000256" key="2">
    <source>
        <dbReference type="ARBA" id="ARBA00022630"/>
    </source>
</evidence>
<dbReference type="RefSeq" id="WP_207844997.1">
    <property type="nucleotide sequence ID" value="NZ_JAFVMH010000001.1"/>
</dbReference>
<evidence type="ECO:0000259" key="5">
    <source>
        <dbReference type="Pfam" id="PF22780"/>
    </source>
</evidence>
<dbReference type="EMBL" id="JAFVMH010000001">
    <property type="protein sequence ID" value="MBO1323992.1"/>
    <property type="molecule type" value="Genomic_DNA"/>
</dbReference>
<evidence type="ECO:0000256" key="3">
    <source>
        <dbReference type="ARBA" id="ARBA00022827"/>
    </source>
</evidence>
<dbReference type="InterPro" id="IPR004792">
    <property type="entry name" value="BaiN-like"/>
</dbReference>
<evidence type="ECO:0000313" key="6">
    <source>
        <dbReference type="EMBL" id="MBO1323992.1"/>
    </source>
</evidence>
<dbReference type="SUPFAM" id="SSF51905">
    <property type="entry name" value="FAD/NAD(P)-binding domain"/>
    <property type="match status" value="1"/>
</dbReference>
<reference evidence="6" key="1">
    <citation type="submission" date="2021-03" db="EMBL/GenBank/DDBJ databases">
        <title>The complete genome sequence of Acetobacter sp. TBRC 12339.</title>
        <authorList>
            <person name="Charoenyingcharoen P."/>
            <person name="Yukphan P."/>
        </authorList>
    </citation>
    <scope>NUCLEOTIDE SEQUENCE</scope>
    <source>
        <strain evidence="6">TBRC 12339</strain>
    </source>
</reference>
<dbReference type="PANTHER" id="PTHR42887">
    <property type="entry name" value="OS12G0638800 PROTEIN"/>
    <property type="match status" value="1"/>
</dbReference>
<protein>
    <submittedName>
        <fullName evidence="6">NAD(P)/FAD-dependent oxidoreductase</fullName>
    </submittedName>
</protein>
<dbReference type="PRINTS" id="PR00368">
    <property type="entry name" value="FADPNR"/>
</dbReference>
<dbReference type="PANTHER" id="PTHR42887:SF2">
    <property type="entry name" value="OS12G0638800 PROTEIN"/>
    <property type="match status" value="1"/>
</dbReference>
<feature type="domain" description="RsdA/BaiN/AoA(So)-like Rossmann fold-like" evidence="4">
    <location>
        <begin position="9"/>
        <end position="393"/>
    </location>
</feature>
<proteinExistence type="predicted"/>
<dbReference type="Pfam" id="PF22780">
    <property type="entry name" value="HI0933_like_1st"/>
    <property type="match status" value="1"/>
</dbReference>
<feature type="domain" description="RsdA/BaiN/AoA(So)-like insert" evidence="5">
    <location>
        <begin position="191"/>
        <end position="340"/>
    </location>
</feature>
<organism evidence="6 7">
    <name type="scientific">Acetobacter garciniae</name>
    <dbReference type="NCBI Taxonomy" id="2817435"/>
    <lineage>
        <taxon>Bacteria</taxon>
        <taxon>Pseudomonadati</taxon>
        <taxon>Pseudomonadota</taxon>
        <taxon>Alphaproteobacteria</taxon>
        <taxon>Acetobacterales</taxon>
        <taxon>Acetobacteraceae</taxon>
        <taxon>Acetobacter</taxon>
    </lineage>
</organism>
<dbReference type="Gene3D" id="2.40.30.10">
    <property type="entry name" value="Translation factors"/>
    <property type="match status" value="1"/>
</dbReference>
<evidence type="ECO:0000313" key="7">
    <source>
        <dbReference type="Proteomes" id="UP000664073"/>
    </source>
</evidence>
<comment type="cofactor">
    <cofactor evidence="1">
        <name>FAD</name>
        <dbReference type="ChEBI" id="CHEBI:57692"/>
    </cofactor>
</comment>
<gene>
    <name evidence="6" type="ORF">J2D77_02325</name>
</gene>